<dbReference type="Gene3D" id="1.25.40.420">
    <property type="match status" value="1"/>
</dbReference>
<evidence type="ECO:0000313" key="3">
    <source>
        <dbReference type="EMBL" id="KPM03095.1"/>
    </source>
</evidence>
<evidence type="ECO:0000256" key="1">
    <source>
        <dbReference type="ARBA" id="ARBA00022441"/>
    </source>
</evidence>
<dbReference type="EMBL" id="JXLN01004068">
    <property type="protein sequence ID" value="KPM03095.1"/>
    <property type="molecule type" value="Genomic_DNA"/>
</dbReference>
<proteinExistence type="predicted"/>
<dbReference type="SMART" id="SM00612">
    <property type="entry name" value="Kelch"/>
    <property type="match status" value="6"/>
</dbReference>
<dbReference type="SMART" id="SM00225">
    <property type="entry name" value="BTB"/>
    <property type="match status" value="1"/>
</dbReference>
<dbReference type="Gene3D" id="2.120.10.80">
    <property type="entry name" value="Kelch-type beta propeller"/>
    <property type="match status" value="2"/>
</dbReference>
<accession>A0A131ZXS5</accession>
<keyword evidence="1" id="KW-0880">Kelch repeat</keyword>
<dbReference type="SMART" id="SM00875">
    <property type="entry name" value="BACK"/>
    <property type="match status" value="1"/>
</dbReference>
<dbReference type="Pfam" id="PF24681">
    <property type="entry name" value="Kelch_KLHDC2_KLHL20_DRC7"/>
    <property type="match status" value="1"/>
</dbReference>
<dbReference type="InterPro" id="IPR011705">
    <property type="entry name" value="BACK"/>
</dbReference>
<dbReference type="InterPro" id="IPR015915">
    <property type="entry name" value="Kelch-typ_b-propeller"/>
</dbReference>
<evidence type="ECO:0000313" key="4">
    <source>
        <dbReference type="Proteomes" id="UP000616769"/>
    </source>
</evidence>
<dbReference type="InterPro" id="IPR000210">
    <property type="entry name" value="BTB/POZ_dom"/>
</dbReference>
<protein>
    <submittedName>
        <fullName evidence="3">Influenza virus NS1A-binding protein-like protein A-like protein</fullName>
    </submittedName>
</protein>
<name>A0A131ZXS5_SARSC</name>
<dbReference type="SUPFAM" id="SSF117281">
    <property type="entry name" value="Kelch motif"/>
    <property type="match status" value="2"/>
</dbReference>
<dbReference type="PRINTS" id="PR00501">
    <property type="entry name" value="KELCHREPEAT"/>
</dbReference>
<dbReference type="Pfam" id="PF07707">
    <property type="entry name" value="BACK"/>
    <property type="match status" value="1"/>
</dbReference>
<dbReference type="PANTHER" id="PTHR45632:SF26">
    <property type="entry name" value="BTB DOMAIN-CONTAINING PROTEIN"/>
    <property type="match status" value="1"/>
</dbReference>
<dbReference type="PROSITE" id="PS50097">
    <property type="entry name" value="BTB"/>
    <property type="match status" value="1"/>
</dbReference>
<dbReference type="Pfam" id="PF00651">
    <property type="entry name" value="BTB"/>
    <property type="match status" value="1"/>
</dbReference>
<keyword evidence="2" id="KW-0677">Repeat</keyword>
<dbReference type="InterPro" id="IPR011333">
    <property type="entry name" value="SKP1/BTB/POZ_sf"/>
</dbReference>
<reference evidence="3 4" key="1">
    <citation type="journal article" date="2015" name="Parasit. Vectors">
        <title>Draft genome of the scabies mite.</title>
        <authorList>
            <person name="Rider S.D.Jr."/>
            <person name="Morgan M.S."/>
            <person name="Arlian L.G."/>
        </authorList>
    </citation>
    <scope>NUCLEOTIDE SEQUENCE [LARGE SCALE GENOMIC DNA]</scope>
    <source>
        <strain evidence="3">Arlian Lab</strain>
    </source>
</reference>
<dbReference type="Proteomes" id="UP000616769">
    <property type="component" value="Unassembled WGS sequence"/>
</dbReference>
<dbReference type="VEuPathDB" id="VectorBase:SSCA000601"/>
<dbReference type="GO" id="GO:0003779">
    <property type="term" value="F:actin binding"/>
    <property type="evidence" value="ECO:0007669"/>
    <property type="project" value="UniProtKB-KW"/>
</dbReference>
<dbReference type="CDD" id="cd18306">
    <property type="entry name" value="BTB_POZ_NS1BP"/>
    <property type="match status" value="1"/>
</dbReference>
<dbReference type="AlphaFoldDB" id="A0A131ZXS5"/>
<dbReference type="InterPro" id="IPR006652">
    <property type="entry name" value="Kelch_1"/>
</dbReference>
<dbReference type="Pfam" id="PF01344">
    <property type="entry name" value="Kelch_1"/>
    <property type="match status" value="2"/>
</dbReference>
<dbReference type="OrthoDB" id="45365at2759"/>
<organism evidence="3 4">
    <name type="scientific">Sarcoptes scabiei</name>
    <name type="common">Itch mite</name>
    <name type="synonym">Acarus scabiei</name>
    <dbReference type="NCBI Taxonomy" id="52283"/>
    <lineage>
        <taxon>Eukaryota</taxon>
        <taxon>Metazoa</taxon>
        <taxon>Ecdysozoa</taxon>
        <taxon>Arthropoda</taxon>
        <taxon>Chelicerata</taxon>
        <taxon>Arachnida</taxon>
        <taxon>Acari</taxon>
        <taxon>Acariformes</taxon>
        <taxon>Sarcoptiformes</taxon>
        <taxon>Astigmata</taxon>
        <taxon>Psoroptidia</taxon>
        <taxon>Sarcoptoidea</taxon>
        <taxon>Sarcoptidae</taxon>
        <taxon>Sarcoptinae</taxon>
        <taxon>Sarcoptes</taxon>
    </lineage>
</organism>
<dbReference type="Gene3D" id="3.30.710.10">
    <property type="entry name" value="Potassium Channel Kv1.1, Chain A"/>
    <property type="match status" value="1"/>
</dbReference>
<comment type="caution">
    <text evidence="3">The sequence shown here is derived from an EMBL/GenBank/DDBJ whole genome shotgun (WGS) entry which is preliminary data.</text>
</comment>
<sequence length="733" mass="83244">MVEPQMTKDYYGNPIYWFQDPKEQNAFLEHMNTLRKDRQFCDVILQVGSDQEVHEVYAHKIILSAASPYLFEMFSKESHQGSNNASLQQYRLIINENQKKSGLMDLDLEAFDLIIDYAYTAKLKLPANKVKEIYSIASRLKMSNVVSKCGQVLLSTLSPNNCLEIRNMKTVLKDPHLLQSIDGYIRQNFQSIVQNSHFNSQLSLIKMEFLLNSEQEESCVNERHIFNEVIDWIKNAFEKELINLDTLKENVLMLYYNKDRNEIQDCSQIESNSPQESEMIEDYKRMTKRISLVKSLSNDSLQNGLKKQSTNPSKPRQFLFARSDSESSLASIADEDDPTNDWKVLATHRLSQHKLVGLVSIKANLHILTLKFRINEINHKITSETSNKTSNFDEHRLIPPMNFARCGVGVAEFKGKLFVCGGYDRGECLKTVEIYDSEENKWRILEPMNFARGRFAITVVDDKVYAIGGCNGQKELNSAELYDKTEWKLIHEAPVARSNAGICTMDSKIYMIGGWNGNRGMTRCDVYDPKSDVWELIGHLNTGRYQTGACVLDGTIYAIGGCDSWSCLSSVESFSDGVWRNIASLRTPRRGCGVATYNNKIYAVGGHDGVNALCSVEIYDPNTDEWTYGKPMTISRANVGVAVIKDRLYAVGGFNGKTFLNTIECFDFESEQWTISIPIAKSLINTHLNHDLSSSERSFESIPDHTFKKVLKANGNSFDEEPLIEVEEPLMGH</sequence>
<evidence type="ECO:0000256" key="2">
    <source>
        <dbReference type="ARBA" id="ARBA00022737"/>
    </source>
</evidence>
<dbReference type="SUPFAM" id="SSF54695">
    <property type="entry name" value="POZ domain"/>
    <property type="match status" value="1"/>
</dbReference>
<gene>
    <name evidence="3" type="ORF">QR98_0015250</name>
</gene>
<dbReference type="PANTHER" id="PTHR45632">
    <property type="entry name" value="LD33804P"/>
    <property type="match status" value="1"/>
</dbReference>